<feature type="region of interest" description="Disordered" evidence="1">
    <location>
        <begin position="229"/>
        <end position="265"/>
    </location>
</feature>
<gene>
    <name evidence="3" type="ORF">PHLGIDRAFT_120297</name>
</gene>
<dbReference type="Proteomes" id="UP000053257">
    <property type="component" value="Unassembled WGS sequence"/>
</dbReference>
<dbReference type="InterPro" id="IPR018997">
    <property type="entry name" value="PUB_domain"/>
</dbReference>
<dbReference type="Pfam" id="PF09409">
    <property type="entry name" value="PUB"/>
    <property type="match status" value="1"/>
</dbReference>
<proteinExistence type="predicted"/>
<evidence type="ECO:0000259" key="2">
    <source>
        <dbReference type="Pfam" id="PF09409"/>
    </source>
</evidence>
<dbReference type="SMART" id="SM00580">
    <property type="entry name" value="PUG"/>
    <property type="match status" value="1"/>
</dbReference>
<dbReference type="STRING" id="745531.A0A0C3S492"/>
<keyword evidence="4" id="KW-1185">Reference proteome</keyword>
<sequence length="265" mass="29798">MDAGHEIPHNGAPQEHTLSDIPMAPAPLNSNAVADALEQRIRERREKEQEAAAATAYVAFDEYHHKRQNFRRMVDPGILRPNARPVALESLKTLLTLAENILNNPYEEKYQKFKPTNGTIKRLLVDPKGTLEYAREMGFNPEVVNFQPFYVFNKKKHMVDLRIGAEILKETLDREVGKEERILRAKQDEKAVAAAHVANIKQAFLDDRKSRAVQERREKELREARAAVALRRASQSPATPPAVMPGSGKTLSGNTSASVDDNDDE</sequence>
<evidence type="ECO:0000313" key="4">
    <source>
        <dbReference type="Proteomes" id="UP000053257"/>
    </source>
</evidence>
<dbReference type="AlphaFoldDB" id="A0A0C3S492"/>
<name>A0A0C3S492_PHLG1</name>
<dbReference type="Gene3D" id="1.20.58.2190">
    <property type="match status" value="1"/>
</dbReference>
<evidence type="ECO:0000313" key="3">
    <source>
        <dbReference type="EMBL" id="KIP04877.1"/>
    </source>
</evidence>
<dbReference type="SUPFAM" id="SSF143503">
    <property type="entry name" value="PUG domain-like"/>
    <property type="match status" value="1"/>
</dbReference>
<feature type="region of interest" description="Disordered" evidence="1">
    <location>
        <begin position="1"/>
        <end position="27"/>
    </location>
</feature>
<organism evidence="3 4">
    <name type="scientific">Phlebiopsis gigantea (strain 11061_1 CR5-6)</name>
    <name type="common">White-rot fungus</name>
    <name type="synonym">Peniophora gigantea</name>
    <dbReference type="NCBI Taxonomy" id="745531"/>
    <lineage>
        <taxon>Eukaryota</taxon>
        <taxon>Fungi</taxon>
        <taxon>Dikarya</taxon>
        <taxon>Basidiomycota</taxon>
        <taxon>Agaricomycotina</taxon>
        <taxon>Agaricomycetes</taxon>
        <taxon>Polyporales</taxon>
        <taxon>Phanerochaetaceae</taxon>
        <taxon>Phlebiopsis</taxon>
    </lineage>
</organism>
<evidence type="ECO:0000256" key="1">
    <source>
        <dbReference type="SAM" id="MobiDB-lite"/>
    </source>
</evidence>
<accession>A0A0C3S492</accession>
<feature type="domain" description="PUB" evidence="2">
    <location>
        <begin position="88"/>
        <end position="156"/>
    </location>
</feature>
<feature type="compositionally biased region" description="Polar residues" evidence="1">
    <location>
        <begin position="249"/>
        <end position="259"/>
    </location>
</feature>
<reference evidence="3 4" key="1">
    <citation type="journal article" date="2014" name="PLoS Genet.">
        <title>Analysis of the Phlebiopsis gigantea genome, transcriptome and secretome provides insight into its pioneer colonization strategies of wood.</title>
        <authorList>
            <person name="Hori C."/>
            <person name="Ishida T."/>
            <person name="Igarashi K."/>
            <person name="Samejima M."/>
            <person name="Suzuki H."/>
            <person name="Master E."/>
            <person name="Ferreira P."/>
            <person name="Ruiz-Duenas F.J."/>
            <person name="Held B."/>
            <person name="Canessa P."/>
            <person name="Larrondo L.F."/>
            <person name="Schmoll M."/>
            <person name="Druzhinina I.S."/>
            <person name="Kubicek C.P."/>
            <person name="Gaskell J.A."/>
            <person name="Kersten P."/>
            <person name="St John F."/>
            <person name="Glasner J."/>
            <person name="Sabat G."/>
            <person name="Splinter BonDurant S."/>
            <person name="Syed K."/>
            <person name="Yadav J."/>
            <person name="Mgbeahuruike A.C."/>
            <person name="Kovalchuk A."/>
            <person name="Asiegbu F.O."/>
            <person name="Lackner G."/>
            <person name="Hoffmeister D."/>
            <person name="Rencoret J."/>
            <person name="Gutierrez A."/>
            <person name="Sun H."/>
            <person name="Lindquist E."/>
            <person name="Barry K."/>
            <person name="Riley R."/>
            <person name="Grigoriev I.V."/>
            <person name="Henrissat B."/>
            <person name="Kues U."/>
            <person name="Berka R.M."/>
            <person name="Martinez A.T."/>
            <person name="Covert S.F."/>
            <person name="Blanchette R.A."/>
            <person name="Cullen D."/>
        </authorList>
    </citation>
    <scope>NUCLEOTIDE SEQUENCE [LARGE SCALE GENOMIC DNA]</scope>
    <source>
        <strain evidence="3 4">11061_1 CR5-6</strain>
    </source>
</reference>
<dbReference type="HOGENOM" id="CLU_081370_0_0_1"/>
<dbReference type="InterPro" id="IPR036339">
    <property type="entry name" value="PUB-like_dom_sf"/>
</dbReference>
<protein>
    <recommendedName>
        <fullName evidence="2">PUB domain-containing protein</fullName>
    </recommendedName>
</protein>
<dbReference type="CDD" id="cd09212">
    <property type="entry name" value="PUB"/>
    <property type="match status" value="1"/>
</dbReference>
<dbReference type="EMBL" id="KN840559">
    <property type="protein sequence ID" value="KIP04877.1"/>
    <property type="molecule type" value="Genomic_DNA"/>
</dbReference>
<dbReference type="OrthoDB" id="49605at2759"/>